<keyword evidence="6" id="KW-0067">ATP-binding</keyword>
<dbReference type="PROSITE" id="PS00108">
    <property type="entry name" value="PROTEIN_KINASE_ST"/>
    <property type="match status" value="1"/>
</dbReference>
<keyword evidence="5 8" id="KW-0418">Kinase</keyword>
<evidence type="ECO:0000256" key="3">
    <source>
        <dbReference type="ARBA" id="ARBA00022679"/>
    </source>
</evidence>
<keyword evidence="9" id="KW-1185">Reference proteome</keyword>
<evidence type="ECO:0000256" key="2">
    <source>
        <dbReference type="ARBA" id="ARBA00022527"/>
    </source>
</evidence>
<dbReference type="PANTHER" id="PTHR43289:SF6">
    <property type="entry name" value="SERINE_THREONINE-PROTEIN KINASE NEKL-3"/>
    <property type="match status" value="1"/>
</dbReference>
<dbReference type="PROSITE" id="PS50011">
    <property type="entry name" value="PROTEIN_KINASE_DOM"/>
    <property type="match status" value="1"/>
</dbReference>
<name>A0A2P4UJV7_9ACTN</name>
<keyword evidence="2" id="KW-0723">Serine/threonine-protein kinase</keyword>
<dbReference type="CDD" id="cd14014">
    <property type="entry name" value="STKc_PknB_like"/>
    <property type="match status" value="1"/>
</dbReference>
<dbReference type="Pfam" id="PF00069">
    <property type="entry name" value="Pkinase"/>
    <property type="match status" value="1"/>
</dbReference>
<keyword evidence="3 8" id="KW-0808">Transferase</keyword>
<evidence type="ECO:0000313" key="9">
    <source>
        <dbReference type="Proteomes" id="UP000242367"/>
    </source>
</evidence>
<accession>A0A2P4UJV7</accession>
<dbReference type="PANTHER" id="PTHR43289">
    <property type="entry name" value="MITOGEN-ACTIVATED PROTEIN KINASE KINASE KINASE 20-RELATED"/>
    <property type="match status" value="1"/>
</dbReference>
<dbReference type="RefSeq" id="WP_205648159.1">
    <property type="nucleotide sequence ID" value="NZ_MTBP01000002.1"/>
</dbReference>
<dbReference type="InterPro" id="IPR011009">
    <property type="entry name" value="Kinase-like_dom_sf"/>
</dbReference>
<feature type="domain" description="Protein kinase" evidence="7">
    <location>
        <begin position="9"/>
        <end position="252"/>
    </location>
</feature>
<reference evidence="8 9" key="1">
    <citation type="journal article" date="2017" name="Chemistry">
        <title>Isolation, Biosynthesis and Chemical Modifications of Rubterolones A-F: Rare Tropolone Alkaloids from Actinomadura sp. 5-2.</title>
        <authorList>
            <person name="Guo H."/>
            <person name="Benndorf R."/>
            <person name="Leichnitz D."/>
            <person name="Klassen J.L."/>
            <person name="Vollmers J."/>
            <person name="Gorls H."/>
            <person name="Steinacker M."/>
            <person name="Weigel C."/>
            <person name="Dahse H.M."/>
            <person name="Kaster A.K."/>
            <person name="de Beer Z.W."/>
            <person name="Poulsen M."/>
            <person name="Beemelmanns C."/>
        </authorList>
    </citation>
    <scope>NUCLEOTIDE SEQUENCE [LARGE SCALE GENOMIC DNA]</scope>
    <source>
        <strain evidence="8 9">5-2</strain>
    </source>
</reference>
<evidence type="ECO:0000256" key="4">
    <source>
        <dbReference type="ARBA" id="ARBA00022741"/>
    </source>
</evidence>
<sequence length="617" mass="62586">MTDWRIPDFDEVRELGRGAQGRVVLARHAGDGTPVAIKYLTAAATAGDREGFRHEARMLGRVTSPHVTRLYRLVENEDGAALVMEAVDGASLKEILVRHGALEPEAALTVLKGSLLGLAAAHAVGVVHRDYKPANVMVLADGRSKLIDFGIATPSGAASGSGTPFYMAPEQWNRHPASPATDVYAATCVFYECVTGHRPFEASGAALMAQHGTAPVPLEDVPEPLRPLVAHGMAKEAARRPPGAAAFVAELEDAARRAYGTDWEQRGLRAAAVAAAALAALFPLAAAGLSGAAGAGSAGAAGAAGSAGAGAAGSAGAGSAGAGAAGSAGSGAAQTGAGFLAKAGGVKVVAAVVGAAAVAGGGVAAYEAAQSDPPPPRPIALQVASTSLVNNQNGLVVDKAQYVTVSNVKDPAVARKVNAALRKPVDDAIARYAQHANAPGQGPDFIARQRTLPTTSPERMTLTISTEIGVRGPKLLSVGYMVANPVNAGGGHDYEPVVVTVDLATGRTLPTKDVLLPSTLTRAGITRLSPLVPPMPSSTPDYPEPGHCVPSLAGDYPTGTVPEQFGSTGLPALLTRAGVRFGFANSGECGYRLWSDPVPYAKIAPYLQPGIQAKATA</sequence>
<dbReference type="SUPFAM" id="SSF56112">
    <property type="entry name" value="Protein kinase-like (PK-like)"/>
    <property type="match status" value="1"/>
</dbReference>
<dbReference type="InterPro" id="IPR008271">
    <property type="entry name" value="Ser/Thr_kinase_AS"/>
</dbReference>
<dbReference type="Proteomes" id="UP000242367">
    <property type="component" value="Unassembled WGS sequence"/>
</dbReference>
<gene>
    <name evidence="8" type="primary">pknH_3</name>
    <name evidence="8" type="ORF">BTM25_39650</name>
</gene>
<dbReference type="EC" id="2.7.11.1" evidence="1"/>
<dbReference type="AlphaFoldDB" id="A0A2P4UJV7"/>
<dbReference type="Gene3D" id="1.10.510.10">
    <property type="entry name" value="Transferase(Phosphotransferase) domain 1"/>
    <property type="match status" value="1"/>
</dbReference>
<organism evidence="8 9">
    <name type="scientific">Actinomadura rubteroloni</name>
    <dbReference type="NCBI Taxonomy" id="1926885"/>
    <lineage>
        <taxon>Bacteria</taxon>
        <taxon>Bacillati</taxon>
        <taxon>Actinomycetota</taxon>
        <taxon>Actinomycetes</taxon>
        <taxon>Streptosporangiales</taxon>
        <taxon>Thermomonosporaceae</taxon>
        <taxon>Actinomadura</taxon>
    </lineage>
</organism>
<protein>
    <recommendedName>
        <fullName evidence="1">non-specific serine/threonine protein kinase</fullName>
        <ecNumber evidence="1">2.7.11.1</ecNumber>
    </recommendedName>
</protein>
<dbReference type="GO" id="GO:0005524">
    <property type="term" value="F:ATP binding"/>
    <property type="evidence" value="ECO:0007669"/>
    <property type="project" value="UniProtKB-KW"/>
</dbReference>
<dbReference type="EMBL" id="MTBP01000002">
    <property type="protein sequence ID" value="POM25321.1"/>
    <property type="molecule type" value="Genomic_DNA"/>
</dbReference>
<evidence type="ECO:0000256" key="1">
    <source>
        <dbReference type="ARBA" id="ARBA00012513"/>
    </source>
</evidence>
<evidence type="ECO:0000256" key="5">
    <source>
        <dbReference type="ARBA" id="ARBA00022777"/>
    </source>
</evidence>
<evidence type="ECO:0000313" key="8">
    <source>
        <dbReference type="EMBL" id="POM25321.1"/>
    </source>
</evidence>
<proteinExistence type="predicted"/>
<dbReference type="GO" id="GO:0004674">
    <property type="term" value="F:protein serine/threonine kinase activity"/>
    <property type="evidence" value="ECO:0007669"/>
    <property type="project" value="UniProtKB-KW"/>
</dbReference>
<keyword evidence="4" id="KW-0547">Nucleotide-binding</keyword>
<evidence type="ECO:0000259" key="7">
    <source>
        <dbReference type="PROSITE" id="PS50011"/>
    </source>
</evidence>
<comment type="caution">
    <text evidence="8">The sequence shown here is derived from an EMBL/GenBank/DDBJ whole genome shotgun (WGS) entry which is preliminary data.</text>
</comment>
<evidence type="ECO:0000256" key="6">
    <source>
        <dbReference type="ARBA" id="ARBA00022840"/>
    </source>
</evidence>
<dbReference type="InterPro" id="IPR000719">
    <property type="entry name" value="Prot_kinase_dom"/>
</dbReference>